<dbReference type="CDD" id="cd16377">
    <property type="entry name" value="23S_rRNA_IVP_like"/>
    <property type="match status" value="1"/>
</dbReference>
<name>A0A2S7KMS0_9FLAO</name>
<dbReference type="Proteomes" id="UP000239800">
    <property type="component" value="Unassembled WGS sequence"/>
</dbReference>
<reference evidence="1 2" key="1">
    <citation type="submission" date="2016-11" db="EMBL/GenBank/DDBJ databases">
        <title>Trade-off between light-utilization and light-protection in marine flavobacteria.</title>
        <authorList>
            <person name="Kumagai Y."/>
        </authorList>
    </citation>
    <scope>NUCLEOTIDE SEQUENCE [LARGE SCALE GENOMIC DNA]</scope>
    <source>
        <strain evidence="1 2">NBRC 107741</strain>
    </source>
</reference>
<dbReference type="OrthoDB" id="9811959at2"/>
<dbReference type="Gene3D" id="1.20.1440.60">
    <property type="entry name" value="23S rRNA-intervening sequence"/>
    <property type="match status" value="1"/>
</dbReference>
<sequence length="110" mass="12569">MDHKTLTTWTTAMELTRSIYSITQTFPKQEQYGITRQARRAAVYVPSNIAEGCARKSDKELSHFIHIALGSLAELETLILISYDLGYIEQTTPTELKITRLRKLLLGLRK</sequence>
<dbReference type="AlphaFoldDB" id="A0A2S7KMS0"/>
<dbReference type="EMBL" id="MQUB01000001">
    <property type="protein sequence ID" value="PQB03863.1"/>
    <property type="molecule type" value="Genomic_DNA"/>
</dbReference>
<dbReference type="PANTHER" id="PTHR38471:SF2">
    <property type="entry name" value="FOUR HELIX BUNDLE PROTEIN"/>
    <property type="match status" value="1"/>
</dbReference>
<evidence type="ECO:0000313" key="1">
    <source>
        <dbReference type="EMBL" id="PQB03863.1"/>
    </source>
</evidence>
<dbReference type="RefSeq" id="WP_104811784.1">
    <property type="nucleotide sequence ID" value="NZ_MQUB01000001.1"/>
</dbReference>
<accession>A0A2S7KMS0</accession>
<dbReference type="PANTHER" id="PTHR38471">
    <property type="entry name" value="FOUR HELIX BUNDLE PROTEIN"/>
    <property type="match status" value="1"/>
</dbReference>
<evidence type="ECO:0000313" key="2">
    <source>
        <dbReference type="Proteomes" id="UP000239800"/>
    </source>
</evidence>
<dbReference type="Pfam" id="PF05635">
    <property type="entry name" value="23S_rRNA_IVP"/>
    <property type="match status" value="1"/>
</dbReference>
<comment type="caution">
    <text evidence="1">The sequence shown here is derived from an EMBL/GenBank/DDBJ whole genome shotgun (WGS) entry which is preliminary data.</text>
</comment>
<protein>
    <submittedName>
        <fullName evidence="1">Four helix bundle protein</fullName>
    </submittedName>
</protein>
<dbReference type="NCBIfam" id="TIGR02436">
    <property type="entry name" value="four helix bundle protein"/>
    <property type="match status" value="1"/>
</dbReference>
<dbReference type="SUPFAM" id="SSF158446">
    <property type="entry name" value="IVS-encoded protein-like"/>
    <property type="match status" value="1"/>
</dbReference>
<proteinExistence type="predicted"/>
<organism evidence="1 2">
    <name type="scientific">Aureitalea marina</name>
    <dbReference type="NCBI Taxonomy" id="930804"/>
    <lineage>
        <taxon>Bacteria</taxon>
        <taxon>Pseudomonadati</taxon>
        <taxon>Bacteroidota</taxon>
        <taxon>Flavobacteriia</taxon>
        <taxon>Flavobacteriales</taxon>
        <taxon>Flavobacteriaceae</taxon>
        <taxon>Aureitalea</taxon>
    </lineage>
</organism>
<gene>
    <name evidence="1" type="ORF">BST85_02290</name>
</gene>
<keyword evidence="2" id="KW-1185">Reference proteome</keyword>
<dbReference type="InterPro" id="IPR012657">
    <property type="entry name" value="23S_rRNA-intervening_sequence"/>
</dbReference>
<dbReference type="InterPro" id="IPR036583">
    <property type="entry name" value="23S_rRNA_IVS_sf"/>
</dbReference>